<comment type="caution">
    <text evidence="1">The sequence shown here is derived from an EMBL/GenBank/DDBJ whole genome shotgun (WGS) entry which is preliminary data.</text>
</comment>
<accession>A0A4R8M2F7</accession>
<dbReference type="InterPro" id="IPR036526">
    <property type="entry name" value="C-N_Hydrolase_sf"/>
</dbReference>
<keyword evidence="2" id="KW-1185">Reference proteome</keyword>
<evidence type="ECO:0000313" key="1">
    <source>
        <dbReference type="EMBL" id="TDY55374.1"/>
    </source>
</evidence>
<evidence type="ECO:0000313" key="2">
    <source>
        <dbReference type="Proteomes" id="UP000295066"/>
    </source>
</evidence>
<dbReference type="AlphaFoldDB" id="A0A4R8M2F7"/>
<reference evidence="1 2" key="1">
    <citation type="submission" date="2019-03" db="EMBL/GenBank/DDBJ databases">
        <title>Genomic Encyclopedia of Type Strains, Phase IV (KMG-IV): sequencing the most valuable type-strain genomes for metagenomic binning, comparative biology and taxonomic classification.</title>
        <authorList>
            <person name="Goeker M."/>
        </authorList>
    </citation>
    <scope>NUCLEOTIDE SEQUENCE [LARGE SCALE GENOMIC DNA]</scope>
    <source>
        <strain evidence="1 2">DSM 25964</strain>
    </source>
</reference>
<dbReference type="Gene3D" id="3.60.110.10">
    <property type="entry name" value="Carbon-nitrogen hydrolase"/>
    <property type="match status" value="1"/>
</dbReference>
<dbReference type="SUPFAM" id="SSF56317">
    <property type="entry name" value="Carbon-nitrogen hydrolase"/>
    <property type="match status" value="1"/>
</dbReference>
<dbReference type="Proteomes" id="UP000295066">
    <property type="component" value="Unassembled WGS sequence"/>
</dbReference>
<sequence length="206" mass="21487">MDNIFCVRLLPGKGQKGPALGAGRNGEACLVLSRGGTAVSSSDFPEACAFLGPEDDGAVILRDDGGNVLHRYRGMHGKGTGSGFALFPLGRFLCGLATGPDLMVPEHARCLALAGTNLLLAFLLPGESGQAPFEAVARTRAAENRMFVILADCSARPAAFGPDGRDVLSVPAGNGGAEFRLSGDLLSQVGHEQVRRKDLYYSLTAL</sequence>
<dbReference type="EMBL" id="SORI01000024">
    <property type="protein sequence ID" value="TDY55374.1"/>
    <property type="molecule type" value="Genomic_DNA"/>
</dbReference>
<proteinExistence type="predicted"/>
<name>A0A4R8M2F7_9BACT</name>
<gene>
    <name evidence="1" type="ORF">C8D99_12415</name>
</gene>
<protein>
    <submittedName>
        <fullName evidence="1">Uncharacterized protein</fullName>
    </submittedName>
</protein>
<organism evidence="1 2">
    <name type="scientific">Aminivibrio pyruvatiphilus</name>
    <dbReference type="NCBI Taxonomy" id="1005740"/>
    <lineage>
        <taxon>Bacteria</taxon>
        <taxon>Thermotogati</taxon>
        <taxon>Synergistota</taxon>
        <taxon>Synergistia</taxon>
        <taxon>Synergistales</taxon>
        <taxon>Aminobacteriaceae</taxon>
        <taxon>Aminivibrio</taxon>
    </lineage>
</organism>
<dbReference type="RefSeq" id="WP_133958970.1">
    <property type="nucleotide sequence ID" value="NZ_SORI01000024.1"/>
</dbReference>